<evidence type="ECO:0000313" key="3">
    <source>
        <dbReference type="EMBL" id="KAH0576330.1"/>
    </source>
</evidence>
<name>V6LUE9_9EUKA</name>
<reference evidence="2 3" key="1">
    <citation type="journal article" date="2014" name="PLoS Genet.">
        <title>The Genome of Spironucleus salmonicida Highlights a Fish Pathogen Adapted to Fluctuating Environments.</title>
        <authorList>
            <person name="Xu F."/>
            <person name="Jerlstrom-Hultqvist J."/>
            <person name="Einarsson E."/>
            <person name="Astvaldsson A."/>
            <person name="Svard S.G."/>
            <person name="Andersson J.O."/>
        </authorList>
    </citation>
    <scope>NUCLEOTIDE SEQUENCE</scope>
    <source>
        <strain evidence="3">ATCC 50377</strain>
    </source>
</reference>
<feature type="compositionally biased region" description="Low complexity" evidence="1">
    <location>
        <begin position="82"/>
        <end position="94"/>
    </location>
</feature>
<evidence type="ECO:0000256" key="1">
    <source>
        <dbReference type="SAM" id="MobiDB-lite"/>
    </source>
</evidence>
<evidence type="ECO:0000313" key="2">
    <source>
        <dbReference type="EMBL" id="EST44434.1"/>
    </source>
</evidence>
<feature type="region of interest" description="Disordered" evidence="1">
    <location>
        <begin position="82"/>
        <end position="103"/>
    </location>
</feature>
<dbReference type="EMBL" id="AUWU02000002">
    <property type="protein sequence ID" value="KAH0576330.1"/>
    <property type="molecule type" value="Genomic_DNA"/>
</dbReference>
<dbReference type="VEuPathDB" id="GiardiaDB:SS50377_21893"/>
<keyword evidence="4" id="KW-1185">Reference proteome</keyword>
<evidence type="ECO:0000313" key="4">
    <source>
        <dbReference type="Proteomes" id="UP000018208"/>
    </source>
</evidence>
<dbReference type="EMBL" id="KI546116">
    <property type="protein sequence ID" value="EST44434.1"/>
    <property type="molecule type" value="Genomic_DNA"/>
</dbReference>
<organism evidence="2">
    <name type="scientific">Spironucleus salmonicida</name>
    <dbReference type="NCBI Taxonomy" id="348837"/>
    <lineage>
        <taxon>Eukaryota</taxon>
        <taxon>Metamonada</taxon>
        <taxon>Diplomonadida</taxon>
        <taxon>Hexamitidae</taxon>
        <taxon>Hexamitinae</taxon>
        <taxon>Spironucleus</taxon>
    </lineage>
</organism>
<reference evidence="3" key="2">
    <citation type="submission" date="2020-12" db="EMBL/GenBank/DDBJ databases">
        <title>New Spironucleus salmonicida genome in near-complete chromosomes.</title>
        <authorList>
            <person name="Xu F."/>
            <person name="Kurt Z."/>
            <person name="Jimenez-Gonzalez A."/>
            <person name="Astvaldsson A."/>
            <person name="Andersson J.O."/>
            <person name="Svard S.G."/>
        </authorList>
    </citation>
    <scope>NUCLEOTIDE SEQUENCE</scope>
    <source>
        <strain evidence="3">ATCC 50377</strain>
    </source>
</reference>
<gene>
    <name evidence="2" type="ORF">SS50377_15742</name>
    <name evidence="3" type="ORF">SS50377_21893</name>
</gene>
<dbReference type="AlphaFoldDB" id="V6LUE9"/>
<protein>
    <submittedName>
        <fullName evidence="2">Uncharacterized protein</fullName>
    </submittedName>
</protein>
<proteinExistence type="predicted"/>
<dbReference type="Proteomes" id="UP000018208">
    <property type="component" value="Unassembled WGS sequence"/>
</dbReference>
<sequence length="316" mass="36171">MDDEMFNIPSVIVQKLTDFQKIITNIEIKQASLHTENTFLKHENQLLRDDLNVLQNSFLQLQQEQINSTVSINNQLQIIQNRQSSPRQTPQTPQFLLNQPDSPPVLPPSTPLQDIIPLINHQIAQLVAPFNQELSEIHRKINEFPSKRAVQNAIKTRFDAVEDALTNFRETIQVVLKNKADITSVNLALSSKTDFSTLKQWIEKVEKEVKTQNSNQIQISPPQNQQNLLVKIQANSAKISEIEAKFQQTNIGKLVENLQKEVKMKAGIRDVQQIQNLINQNQPNLDLLKVINQRPTRGQVIEIFRGLWGEECGNMK</sequence>
<accession>V6LUE9</accession>